<dbReference type="Gene3D" id="3.40.50.1820">
    <property type="entry name" value="alpha/beta hydrolase"/>
    <property type="match status" value="1"/>
</dbReference>
<dbReference type="PANTHER" id="PTHR22946:SF12">
    <property type="entry name" value="CONIDIAL PIGMENT BIOSYNTHESIS PROTEIN AYG1 (AFU_ORTHOLOGUE AFUA_2G17550)"/>
    <property type="match status" value="1"/>
</dbReference>
<comment type="similarity">
    <text evidence="1">Belongs to the AB hydrolase superfamily.</text>
</comment>
<dbReference type="GO" id="GO:0016787">
    <property type="term" value="F:hydrolase activity"/>
    <property type="evidence" value="ECO:0007669"/>
    <property type="project" value="UniProtKB-KW"/>
</dbReference>
<dbReference type="SUPFAM" id="SSF53474">
    <property type="entry name" value="alpha/beta-Hydrolases"/>
    <property type="match status" value="1"/>
</dbReference>
<dbReference type="Proteomes" id="UP000271469">
    <property type="component" value="Chromosome"/>
</dbReference>
<gene>
    <name evidence="2" type="ORF">D7316_03093</name>
</gene>
<proteinExistence type="inferred from homology"/>
<evidence type="ECO:0000256" key="1">
    <source>
        <dbReference type="ARBA" id="ARBA00008645"/>
    </source>
</evidence>
<dbReference type="KEGG" id="gom:D7316_03093"/>
<dbReference type="PANTHER" id="PTHR22946">
    <property type="entry name" value="DIENELACTONE HYDROLASE DOMAIN-CONTAINING PROTEIN-RELATED"/>
    <property type="match status" value="1"/>
</dbReference>
<keyword evidence="3" id="KW-1185">Reference proteome</keyword>
<evidence type="ECO:0000313" key="2">
    <source>
        <dbReference type="EMBL" id="AZG46492.1"/>
    </source>
</evidence>
<organism evidence="2 3">
    <name type="scientific">Gordonia insulae</name>
    <dbReference type="NCBI Taxonomy" id="2420509"/>
    <lineage>
        <taxon>Bacteria</taxon>
        <taxon>Bacillati</taxon>
        <taxon>Actinomycetota</taxon>
        <taxon>Actinomycetes</taxon>
        <taxon>Mycobacteriales</taxon>
        <taxon>Gordoniaceae</taxon>
        <taxon>Gordonia</taxon>
    </lineage>
</organism>
<dbReference type="Gene3D" id="1.20.1440.110">
    <property type="entry name" value="acylaminoacyl peptidase"/>
    <property type="match status" value="1"/>
</dbReference>
<dbReference type="OrthoDB" id="9765647at2"/>
<dbReference type="AlphaFoldDB" id="A0A3G8JPP2"/>
<evidence type="ECO:0000313" key="3">
    <source>
        <dbReference type="Proteomes" id="UP000271469"/>
    </source>
</evidence>
<reference evidence="2 3" key="1">
    <citation type="submission" date="2018-11" db="EMBL/GenBank/DDBJ databases">
        <title>Gordonia insulae sp. nov., isolated from an island soil.</title>
        <authorList>
            <person name="Kim Y.S."/>
            <person name="Kim S.B."/>
        </authorList>
    </citation>
    <scope>NUCLEOTIDE SEQUENCE [LARGE SCALE GENOMIC DNA]</scope>
    <source>
        <strain evidence="2 3">MMS17-SY073</strain>
    </source>
</reference>
<name>A0A3G8JPP2_9ACTN</name>
<sequence length="416" mass="45092">MTHRIAFANEEFDGQFGRTLQAAAVGAADLGEAYATATAIGGRYDTQRWYTEWLARAESVSEMAERAHVGGHLATAHQAYLRAAEYYRQAYFYLRSDLDDQRLHNAYHAHCRTFGHAMELLPHTSSPIVADEVAIPYAADPARTDTARTDIHAWLFRPAADTARPRPTIVMPCGYDSTAESGWGYAQGALARGYNVLSVEGPGQGAALIVDRIFFRPDYEAVLPQILDWLVTAPGVDTDRIVAVGRSFAGYLIPRGVAGEPRVAAMVCDPAETDMGAKIPSGWKGRLAAPLMTTLRKVSRERADFFGGRMACHGIDDIGAYLDELKTFTLGDRAAAISCPTFIVESPGDPVGGQGRMLFDALTVEIKELFAPDAGTGIEGHCGGLGQRVWDSVVFDWLDDVLARTTSTASTIGGRR</sequence>
<keyword evidence="2" id="KW-0378">Hydrolase</keyword>
<dbReference type="InterPro" id="IPR050261">
    <property type="entry name" value="FrsA_esterase"/>
</dbReference>
<dbReference type="RefSeq" id="WP_124708989.1">
    <property type="nucleotide sequence ID" value="NZ_CP033972.1"/>
</dbReference>
<accession>A0A3G8JPP2</accession>
<protein>
    <submittedName>
        <fullName evidence="2">2,6-dihydropseudooxynicotine hydrolase</fullName>
        <ecNumber evidence="2">3.7.1.19</ecNumber>
    </submittedName>
</protein>
<dbReference type="InterPro" id="IPR029058">
    <property type="entry name" value="AB_hydrolase_fold"/>
</dbReference>
<dbReference type="EMBL" id="CP033972">
    <property type="protein sequence ID" value="AZG46492.1"/>
    <property type="molecule type" value="Genomic_DNA"/>
</dbReference>
<dbReference type="EC" id="3.7.1.19" evidence="2"/>